<dbReference type="PROSITE" id="PS50887">
    <property type="entry name" value="GGDEF"/>
    <property type="match status" value="1"/>
</dbReference>
<dbReference type="Pfam" id="PF03924">
    <property type="entry name" value="CHASE"/>
    <property type="match status" value="1"/>
</dbReference>
<feature type="domain" description="EAL" evidence="9">
    <location>
        <begin position="640"/>
        <end position="896"/>
    </location>
</feature>
<comment type="caution">
    <text evidence="11">The sequence shown here is derived from an EMBL/GenBank/DDBJ whole genome shotgun (WGS) entry which is preliminary data.</text>
</comment>
<keyword evidence="2 6" id="KW-0812">Transmembrane</keyword>
<evidence type="ECO:0000256" key="5">
    <source>
        <dbReference type="SAM" id="MobiDB-lite"/>
    </source>
</evidence>
<comment type="subcellular location">
    <subcellularLocation>
        <location evidence="1">Membrane</location>
    </subcellularLocation>
</comment>
<feature type="domain" description="GGDEF" evidence="10">
    <location>
        <begin position="497"/>
        <end position="630"/>
    </location>
</feature>
<dbReference type="SMART" id="SM00267">
    <property type="entry name" value="GGDEF"/>
    <property type="match status" value="1"/>
</dbReference>
<feature type="region of interest" description="Disordered" evidence="5">
    <location>
        <begin position="1"/>
        <end position="20"/>
    </location>
</feature>
<dbReference type="InterPro" id="IPR000700">
    <property type="entry name" value="PAS-assoc_C"/>
</dbReference>
<keyword evidence="3 6" id="KW-1133">Transmembrane helix</keyword>
<feature type="transmembrane region" description="Helical" evidence="6">
    <location>
        <begin position="29"/>
        <end position="47"/>
    </location>
</feature>
<dbReference type="InterPro" id="IPR000014">
    <property type="entry name" value="PAS"/>
</dbReference>
<dbReference type="Pfam" id="PF00990">
    <property type="entry name" value="GGDEF"/>
    <property type="match status" value="1"/>
</dbReference>
<sequence>MNAVSPSPQPLAGATPADDMPRRLGPPPAVWALAVLVAGLLFTAWVAHRVWLDERERTQAAYAALADGSAARLRAPLEKAAAVLRAMQTVFLSNDQMDQRKFEQYTENLRISAKHPGYVATVFARRQSDPNDPQRVAYPYELAAPLRGNESLIGFDIAAQKPNLLALERARDTDAPVISAPFALRQFEQYAGPAALGVTVRLPVYSRGRIPTDVAERRSREIGALAISLRLEPLVYEALGSSVLDRFQVRIRDLDAPQAEDFFDSGTPFIADAAVHTRTLDFGGRHWQMQLRPRVHVLDVTRVRTVIGAGVTISLLLSLLLWSLSTTRRRAVKMGHRMSERFRESEARFRTLNELLPALVLLADGSDGRIVYANQAARLRLGEAVRPLLADLFADPLLRRRASDPATLGEDWSSMDAALLGHGGEPFWVNASIAQVDMDGVPHLLMVATDISEHRELTERLIYQASHDALTELCNRREFEQQVELALAERKLHPDSLPCALLYIDLDQFKLINDVSGHMAGDQLLAQLALAMRQQQRLGDVLARLGGDEFGLLAFNVDAEGALVLAERLRECIEALMFTWQTHTYTISASIGVVVVDHGEPTLKDLLAWADTACYLAKENGRNRVHVYREDDETTRRQSEMEWANRVRWAVEQDRLLLDYQEIVPLGGVKADAPTIELLLRLRDEEDGIVLPGTFLQAAERYGLMPAIDRWVIRNALAHFSELHPAGARLGTCAINLSGASIEDEGLADFILGLMAQYGVPAHKLCFEITETVAVRNLLKVVHMIERLRQAGCLIALDDFGAGMSSFGYLKNLPVDMIKIDGSFVRDLDTDPMSRTIISAITQIGHQRGLKVVAEWVSAGHMSKALNSLGVDYGQGFALHRPERVLFQRADSQWRRAVGH</sequence>
<dbReference type="InterPro" id="IPR000160">
    <property type="entry name" value="GGDEF_dom"/>
</dbReference>
<evidence type="ECO:0000259" key="7">
    <source>
        <dbReference type="PROSITE" id="PS50113"/>
    </source>
</evidence>
<evidence type="ECO:0000256" key="6">
    <source>
        <dbReference type="SAM" id="Phobius"/>
    </source>
</evidence>
<dbReference type="PANTHER" id="PTHR44757:SF4">
    <property type="entry name" value="DIGUANYLATE CYCLASE DGCE-RELATED"/>
    <property type="match status" value="1"/>
</dbReference>
<dbReference type="PROSITE" id="PS50883">
    <property type="entry name" value="EAL"/>
    <property type="match status" value="1"/>
</dbReference>
<dbReference type="SUPFAM" id="SSF141868">
    <property type="entry name" value="EAL domain-like"/>
    <property type="match status" value="1"/>
</dbReference>
<dbReference type="PANTHER" id="PTHR44757">
    <property type="entry name" value="DIGUANYLATE CYCLASE DGCP"/>
    <property type="match status" value="1"/>
</dbReference>
<evidence type="ECO:0000256" key="1">
    <source>
        <dbReference type="ARBA" id="ARBA00004370"/>
    </source>
</evidence>
<evidence type="ECO:0000259" key="10">
    <source>
        <dbReference type="PROSITE" id="PS50887"/>
    </source>
</evidence>
<feature type="domain" description="PAC" evidence="7">
    <location>
        <begin position="413"/>
        <end position="463"/>
    </location>
</feature>
<dbReference type="CDD" id="cd01949">
    <property type="entry name" value="GGDEF"/>
    <property type="match status" value="1"/>
</dbReference>
<accession>A0ABU1RXH2</accession>
<dbReference type="RefSeq" id="WP_310095833.1">
    <property type="nucleotide sequence ID" value="NZ_JAVDTT010000005.1"/>
</dbReference>
<dbReference type="Gene3D" id="3.30.450.20">
    <property type="entry name" value="PAS domain"/>
    <property type="match status" value="1"/>
</dbReference>
<dbReference type="Proteomes" id="UP001254759">
    <property type="component" value="Unassembled WGS sequence"/>
</dbReference>
<dbReference type="Gene3D" id="3.30.450.350">
    <property type="entry name" value="CHASE domain"/>
    <property type="match status" value="1"/>
</dbReference>
<proteinExistence type="predicted"/>
<dbReference type="SUPFAM" id="SSF55073">
    <property type="entry name" value="Nucleotide cyclase"/>
    <property type="match status" value="1"/>
</dbReference>
<dbReference type="NCBIfam" id="TIGR00254">
    <property type="entry name" value="GGDEF"/>
    <property type="match status" value="1"/>
</dbReference>
<evidence type="ECO:0000259" key="8">
    <source>
        <dbReference type="PROSITE" id="PS50839"/>
    </source>
</evidence>
<dbReference type="SUPFAM" id="SSF55785">
    <property type="entry name" value="PYP-like sensor domain (PAS domain)"/>
    <property type="match status" value="1"/>
</dbReference>
<evidence type="ECO:0000313" key="11">
    <source>
        <dbReference type="EMBL" id="MDR6843030.1"/>
    </source>
</evidence>
<evidence type="ECO:0000256" key="4">
    <source>
        <dbReference type="ARBA" id="ARBA00023136"/>
    </source>
</evidence>
<keyword evidence="4 6" id="KW-0472">Membrane</keyword>
<dbReference type="Gene3D" id="3.20.20.450">
    <property type="entry name" value="EAL domain"/>
    <property type="match status" value="1"/>
</dbReference>
<reference evidence="11 12" key="1">
    <citation type="submission" date="2023-07" db="EMBL/GenBank/DDBJ databases">
        <title>Sorghum-associated microbial communities from plants grown in Nebraska, USA.</title>
        <authorList>
            <person name="Schachtman D."/>
        </authorList>
    </citation>
    <scope>NUCLEOTIDE SEQUENCE [LARGE SCALE GENOMIC DNA]</scope>
    <source>
        <strain evidence="11 12">BE107</strain>
    </source>
</reference>
<dbReference type="InterPro" id="IPR001633">
    <property type="entry name" value="EAL_dom"/>
</dbReference>
<name>A0ABU1RXH2_9GAMM</name>
<gene>
    <name evidence="11" type="ORF">J2W94_003337</name>
</gene>
<evidence type="ECO:0000256" key="2">
    <source>
        <dbReference type="ARBA" id="ARBA00022692"/>
    </source>
</evidence>
<dbReference type="InterPro" id="IPR043128">
    <property type="entry name" value="Rev_trsase/Diguanyl_cyclase"/>
</dbReference>
<dbReference type="CDD" id="cd01948">
    <property type="entry name" value="EAL"/>
    <property type="match status" value="1"/>
</dbReference>
<dbReference type="CDD" id="cd00130">
    <property type="entry name" value="PAS"/>
    <property type="match status" value="1"/>
</dbReference>
<dbReference type="SMART" id="SM00052">
    <property type="entry name" value="EAL"/>
    <property type="match status" value="1"/>
</dbReference>
<dbReference type="Gene3D" id="3.30.70.270">
    <property type="match status" value="1"/>
</dbReference>
<keyword evidence="12" id="KW-1185">Reference proteome</keyword>
<dbReference type="InterPro" id="IPR035965">
    <property type="entry name" value="PAS-like_dom_sf"/>
</dbReference>
<evidence type="ECO:0000259" key="9">
    <source>
        <dbReference type="PROSITE" id="PS50883"/>
    </source>
</evidence>
<protein>
    <submittedName>
        <fullName evidence="11">Diguanylate cyclase (GGDEF)-like protein/PAS domain S-box-containing protein</fullName>
    </submittedName>
</protein>
<dbReference type="InterPro" id="IPR042240">
    <property type="entry name" value="CHASE_sf"/>
</dbReference>
<dbReference type="Pfam" id="PF00563">
    <property type="entry name" value="EAL"/>
    <property type="match status" value="1"/>
</dbReference>
<dbReference type="InterPro" id="IPR035919">
    <property type="entry name" value="EAL_sf"/>
</dbReference>
<dbReference type="InterPro" id="IPR006189">
    <property type="entry name" value="CHASE_dom"/>
</dbReference>
<evidence type="ECO:0000313" key="12">
    <source>
        <dbReference type="Proteomes" id="UP001254759"/>
    </source>
</evidence>
<dbReference type="NCBIfam" id="TIGR00229">
    <property type="entry name" value="sensory_box"/>
    <property type="match status" value="1"/>
</dbReference>
<dbReference type="EMBL" id="JAVDTT010000005">
    <property type="protein sequence ID" value="MDR6843030.1"/>
    <property type="molecule type" value="Genomic_DNA"/>
</dbReference>
<feature type="transmembrane region" description="Helical" evidence="6">
    <location>
        <begin position="303"/>
        <end position="324"/>
    </location>
</feature>
<organism evidence="11 12">
    <name type="scientific">Pseudoxanthomonas sacheonensis</name>
    <dbReference type="NCBI Taxonomy" id="443615"/>
    <lineage>
        <taxon>Bacteria</taxon>
        <taxon>Pseudomonadati</taxon>
        <taxon>Pseudomonadota</taxon>
        <taxon>Gammaproteobacteria</taxon>
        <taxon>Lysobacterales</taxon>
        <taxon>Lysobacteraceae</taxon>
        <taxon>Pseudoxanthomonas</taxon>
    </lineage>
</organism>
<dbReference type="InterPro" id="IPR029787">
    <property type="entry name" value="Nucleotide_cyclase"/>
</dbReference>
<evidence type="ECO:0000256" key="3">
    <source>
        <dbReference type="ARBA" id="ARBA00022989"/>
    </source>
</evidence>
<dbReference type="PROSITE" id="PS50839">
    <property type="entry name" value="CHASE"/>
    <property type="match status" value="1"/>
</dbReference>
<dbReference type="Pfam" id="PF13188">
    <property type="entry name" value="PAS_8"/>
    <property type="match status" value="1"/>
</dbReference>
<dbReference type="InterPro" id="IPR052155">
    <property type="entry name" value="Biofilm_reg_signaling"/>
</dbReference>
<dbReference type="PROSITE" id="PS50113">
    <property type="entry name" value="PAC"/>
    <property type="match status" value="1"/>
</dbReference>
<feature type="domain" description="CHASE" evidence="8">
    <location>
        <begin position="132"/>
        <end position="239"/>
    </location>
</feature>
<dbReference type="SMART" id="SM01079">
    <property type="entry name" value="CHASE"/>
    <property type="match status" value="1"/>
</dbReference>